<name>A0A1I7BR90_9BACT</name>
<dbReference type="Pfam" id="PF01882">
    <property type="entry name" value="DUF58"/>
    <property type="match status" value="1"/>
</dbReference>
<dbReference type="EMBL" id="FPBF01000003">
    <property type="protein sequence ID" value="SFT89724.1"/>
    <property type="molecule type" value="Genomic_DNA"/>
</dbReference>
<organism evidence="2 3">
    <name type="scientific">Algoriphagus locisalis</name>
    <dbReference type="NCBI Taxonomy" id="305507"/>
    <lineage>
        <taxon>Bacteria</taxon>
        <taxon>Pseudomonadati</taxon>
        <taxon>Bacteroidota</taxon>
        <taxon>Cytophagia</taxon>
        <taxon>Cytophagales</taxon>
        <taxon>Cyclobacteriaceae</taxon>
        <taxon>Algoriphagus</taxon>
    </lineage>
</organism>
<dbReference type="SUPFAM" id="SSF53300">
    <property type="entry name" value="vWA-like"/>
    <property type="match status" value="1"/>
</dbReference>
<evidence type="ECO:0000313" key="3">
    <source>
        <dbReference type="Proteomes" id="UP000199673"/>
    </source>
</evidence>
<dbReference type="PANTHER" id="PTHR33608:SF7">
    <property type="entry name" value="DUF58 DOMAIN-CONTAINING PROTEIN"/>
    <property type="match status" value="1"/>
</dbReference>
<dbReference type="InterPro" id="IPR002881">
    <property type="entry name" value="DUF58"/>
</dbReference>
<dbReference type="RefSeq" id="WP_091693777.1">
    <property type="nucleotide sequence ID" value="NZ_FPBF01000003.1"/>
</dbReference>
<keyword evidence="3" id="KW-1185">Reference proteome</keyword>
<reference evidence="3" key="1">
    <citation type="submission" date="2016-10" db="EMBL/GenBank/DDBJ databases">
        <authorList>
            <person name="Varghese N."/>
            <person name="Submissions S."/>
        </authorList>
    </citation>
    <scope>NUCLEOTIDE SEQUENCE [LARGE SCALE GENOMIC DNA]</scope>
    <source>
        <strain evidence="3">DSM 23445</strain>
    </source>
</reference>
<dbReference type="PANTHER" id="PTHR33608">
    <property type="entry name" value="BLL2464 PROTEIN"/>
    <property type="match status" value="1"/>
</dbReference>
<dbReference type="STRING" id="305507.SAMN04489724_2632"/>
<accession>A0A1I7BR90</accession>
<gene>
    <name evidence="2" type="ORF">SAMN04489724_2632</name>
</gene>
<dbReference type="OrthoDB" id="9776116at2"/>
<protein>
    <recommendedName>
        <fullName evidence="1">DUF58 domain-containing protein</fullName>
    </recommendedName>
</protein>
<evidence type="ECO:0000259" key="1">
    <source>
        <dbReference type="Pfam" id="PF01882"/>
    </source>
</evidence>
<feature type="domain" description="DUF58" evidence="1">
    <location>
        <begin position="43"/>
        <end position="244"/>
    </location>
</feature>
<proteinExistence type="predicted"/>
<dbReference type="AlphaFoldDB" id="A0A1I7BR90"/>
<dbReference type="InterPro" id="IPR036465">
    <property type="entry name" value="vWFA_dom_sf"/>
</dbReference>
<dbReference type="Proteomes" id="UP000199673">
    <property type="component" value="Unassembled WGS sequence"/>
</dbReference>
<evidence type="ECO:0000313" key="2">
    <source>
        <dbReference type="EMBL" id="SFT89724.1"/>
    </source>
</evidence>
<sequence length="289" mass="33224">MQASNLEIIKLNNLKLAAKIISEQLKNGIHLGKRVGAGSEFEQYRYYEPGDDPKRIDWKYFSRSGKHMIKESQTESHLHIRMMLDLSGSMNYEENGIKRLAYAKNLLASLAYLAHQQGDSLSYFTCQDGRVEQKVSASPKAFQRILYFLEGETAAGSWPVTKQEFPVLKSRQKELIILVSDFLQKDNEWLEIVEQMRHPKKEIVLFQVLGNQEVDFSLKGNFTLKDLESDRSIILDGKAIEKNYNDSINTYLSEFKMLLLLPQVHLIQVRLSDSIAEVISEFLSQRSLS</sequence>